<keyword evidence="2" id="KW-1185">Reference proteome</keyword>
<sequence>MKWLISCLFLLAKARIVSNQFFGVVYSPYRNGACPTLENIHQDIGLVGPMAQRIHLYGMDCNQTQMILDTMSELVPRSTAMLGMWVRGEGRFEKELGVLDKVLAHSKHHSRIDGICVGNEELYTGSATPAQLIVMLDKVRRLVAQHGLKIPVFTTDVPNAWTPELAAASDSILANIHPYFDHGSNNPAKNAAVHVMQQYDALSARFSSLNKKVVIGETGWPSGGAPLSTSGPATPKLRKSSCTLFYASVTLATFLITYLKPSTPLGNPLTHMAMLNATLALQQKGAFHATCLSNFSLVKPYI</sequence>
<dbReference type="Proteomes" id="UP001165960">
    <property type="component" value="Unassembled WGS sequence"/>
</dbReference>
<comment type="caution">
    <text evidence="1">The sequence shown here is derived from an EMBL/GenBank/DDBJ whole genome shotgun (WGS) entry which is preliminary data.</text>
</comment>
<accession>A0ACC2RDF0</accession>
<name>A0ACC2RDF0_9FUNG</name>
<proteinExistence type="predicted"/>
<evidence type="ECO:0000313" key="1">
    <source>
        <dbReference type="EMBL" id="KAJ9048086.1"/>
    </source>
</evidence>
<organism evidence="1 2">
    <name type="scientific">Entomophthora muscae</name>
    <dbReference type="NCBI Taxonomy" id="34485"/>
    <lineage>
        <taxon>Eukaryota</taxon>
        <taxon>Fungi</taxon>
        <taxon>Fungi incertae sedis</taxon>
        <taxon>Zoopagomycota</taxon>
        <taxon>Entomophthoromycotina</taxon>
        <taxon>Entomophthoromycetes</taxon>
        <taxon>Entomophthorales</taxon>
        <taxon>Entomophthoraceae</taxon>
        <taxon>Entomophthora</taxon>
    </lineage>
</organism>
<evidence type="ECO:0000313" key="2">
    <source>
        <dbReference type="Proteomes" id="UP001165960"/>
    </source>
</evidence>
<gene>
    <name evidence="1" type="ORF">DSO57_1038555</name>
</gene>
<dbReference type="EMBL" id="QTSX02007600">
    <property type="protein sequence ID" value="KAJ9048086.1"/>
    <property type="molecule type" value="Genomic_DNA"/>
</dbReference>
<protein>
    <submittedName>
        <fullName evidence="1">Uncharacterized protein</fullName>
    </submittedName>
</protein>
<reference evidence="1" key="1">
    <citation type="submission" date="2022-04" db="EMBL/GenBank/DDBJ databases">
        <title>Genome of the entomopathogenic fungus Entomophthora muscae.</title>
        <authorList>
            <person name="Elya C."/>
            <person name="Lovett B.R."/>
            <person name="Lee E."/>
            <person name="Macias A.M."/>
            <person name="Hajek A.E."/>
            <person name="De Bivort B.L."/>
            <person name="Kasson M.T."/>
            <person name="De Fine Licht H.H."/>
            <person name="Stajich J.E."/>
        </authorList>
    </citation>
    <scope>NUCLEOTIDE SEQUENCE</scope>
    <source>
        <strain evidence="1">Berkeley</strain>
    </source>
</reference>